<dbReference type="PATRIC" id="fig|29540.5.peg.1902"/>
<accession>M0AT33</accession>
<feature type="compositionally biased region" description="Polar residues" evidence="1">
    <location>
        <begin position="1"/>
        <end position="11"/>
    </location>
</feature>
<organism evidence="2 3">
    <name type="scientific">Natrialba asiatica (strain ATCC 700177 / DSM 12278 / JCM 9576 / FERM P-10747 / NBRC 102637 / 172P1)</name>
    <dbReference type="NCBI Taxonomy" id="29540"/>
    <lineage>
        <taxon>Archaea</taxon>
        <taxon>Methanobacteriati</taxon>
        <taxon>Methanobacteriota</taxon>
        <taxon>Stenosarchaea group</taxon>
        <taxon>Halobacteria</taxon>
        <taxon>Halobacteriales</taxon>
        <taxon>Natrialbaceae</taxon>
        <taxon>Natrialba</taxon>
    </lineage>
</organism>
<proteinExistence type="predicted"/>
<sequence>MINDANDTADSGNEDDTGHPDRLAQCELPRCPRCDRPVAQTTMLGPGEAVASPCGCRVAPPDPDRPGSD</sequence>
<gene>
    <name evidence="2" type="ORF">C481_09327</name>
</gene>
<comment type="caution">
    <text evidence="2">The sequence shown here is derived from an EMBL/GenBank/DDBJ whole genome shotgun (WGS) entry which is preliminary data.</text>
</comment>
<protein>
    <recommendedName>
        <fullName evidence="4">Small CPxCG-related zinc finger protein</fullName>
    </recommendedName>
</protein>
<reference evidence="2 3" key="1">
    <citation type="journal article" date="2014" name="PLoS Genet.">
        <title>Phylogenetically driven sequencing of extremely halophilic archaea reveals strategies for static and dynamic osmo-response.</title>
        <authorList>
            <person name="Becker E.A."/>
            <person name="Seitzer P.M."/>
            <person name="Tritt A."/>
            <person name="Larsen D."/>
            <person name="Krusor M."/>
            <person name="Yao A.I."/>
            <person name="Wu D."/>
            <person name="Madern D."/>
            <person name="Eisen J.A."/>
            <person name="Darling A.E."/>
            <person name="Facciotti M.T."/>
        </authorList>
    </citation>
    <scope>NUCLEOTIDE SEQUENCE [LARGE SCALE GENOMIC DNA]</scope>
    <source>
        <strain evidence="2 3">DSM 12278</strain>
    </source>
</reference>
<evidence type="ECO:0000256" key="1">
    <source>
        <dbReference type="SAM" id="MobiDB-lite"/>
    </source>
</evidence>
<dbReference type="OrthoDB" id="193769at2157"/>
<dbReference type="AlphaFoldDB" id="M0AT33"/>
<evidence type="ECO:0000313" key="3">
    <source>
        <dbReference type="Proteomes" id="UP000011554"/>
    </source>
</evidence>
<name>M0AT33_NATA1</name>
<keyword evidence="3" id="KW-1185">Reference proteome</keyword>
<dbReference type="EMBL" id="AOIO01000023">
    <property type="protein sequence ID" value="ELZ01710.1"/>
    <property type="molecule type" value="Genomic_DNA"/>
</dbReference>
<feature type="region of interest" description="Disordered" evidence="1">
    <location>
        <begin position="45"/>
        <end position="69"/>
    </location>
</feature>
<evidence type="ECO:0000313" key="2">
    <source>
        <dbReference type="EMBL" id="ELZ01710.1"/>
    </source>
</evidence>
<evidence type="ECO:0008006" key="4">
    <source>
        <dbReference type="Google" id="ProtNLM"/>
    </source>
</evidence>
<feature type="region of interest" description="Disordered" evidence="1">
    <location>
        <begin position="1"/>
        <end position="24"/>
    </location>
</feature>
<dbReference type="RefSeq" id="WP_006108900.1">
    <property type="nucleotide sequence ID" value="NZ_AOIO01000023.1"/>
</dbReference>
<dbReference type="Proteomes" id="UP000011554">
    <property type="component" value="Unassembled WGS sequence"/>
</dbReference>